<dbReference type="InterPro" id="IPR052912">
    <property type="entry name" value="UPF0111_domain"/>
</dbReference>
<dbReference type="KEGG" id="pdx:Psed_2917"/>
<evidence type="ECO:0000313" key="3">
    <source>
        <dbReference type="Proteomes" id="UP000007809"/>
    </source>
</evidence>
<dbReference type="InterPro" id="IPR038078">
    <property type="entry name" value="PhoU-like_sf"/>
</dbReference>
<reference evidence="2 3" key="1">
    <citation type="journal article" date="2011" name="J. Bacteriol.">
        <title>Genome sequence of the 1,4-dioxane-degrading Pseudonocardia dioxanivorans strain CB1190.</title>
        <authorList>
            <person name="Sales C.M."/>
            <person name="Mahendra S."/>
            <person name="Grostern A."/>
            <person name="Parales R.E."/>
            <person name="Goodwin L.A."/>
            <person name="Woyke T."/>
            <person name="Nolan M."/>
            <person name="Lapidus A."/>
            <person name="Chertkov O."/>
            <person name="Ovchinnikova G."/>
            <person name="Sczyrba A."/>
            <person name="Alvarez-Cohen L."/>
        </authorList>
    </citation>
    <scope>NUCLEOTIDE SEQUENCE [LARGE SCALE GENOMIC DNA]</scope>
    <source>
        <strain evidence="3">ATCC 55486 / DSM 44775 / JCM 13855 / CB1190</strain>
    </source>
</reference>
<name>F4CPK0_PSEUX</name>
<organism evidence="2 3">
    <name type="scientific">Pseudonocardia dioxanivorans (strain ATCC 55486 / DSM 44775 / JCM 13855 / CB1190)</name>
    <dbReference type="NCBI Taxonomy" id="675635"/>
    <lineage>
        <taxon>Bacteria</taxon>
        <taxon>Bacillati</taxon>
        <taxon>Actinomycetota</taxon>
        <taxon>Actinomycetes</taxon>
        <taxon>Pseudonocardiales</taxon>
        <taxon>Pseudonocardiaceae</taxon>
        <taxon>Pseudonocardia</taxon>
    </lineage>
</organism>
<dbReference type="eggNOG" id="COG1392">
    <property type="taxonomic scope" value="Bacteria"/>
</dbReference>
<dbReference type="Gene3D" id="1.20.58.220">
    <property type="entry name" value="Phosphate transport system protein phou homolog 2, domain 2"/>
    <property type="match status" value="1"/>
</dbReference>
<dbReference type="InterPro" id="IPR018445">
    <property type="entry name" value="Put_Phosphate_transp_reg"/>
</dbReference>
<dbReference type="Pfam" id="PF01865">
    <property type="entry name" value="PhoU_div"/>
    <property type="match status" value="1"/>
</dbReference>
<accession>F4CPK0</accession>
<keyword evidence="3" id="KW-1185">Reference proteome</keyword>
<dbReference type="AlphaFoldDB" id="F4CPK0"/>
<evidence type="ECO:0000256" key="1">
    <source>
        <dbReference type="ARBA" id="ARBA00008591"/>
    </source>
</evidence>
<evidence type="ECO:0000313" key="2">
    <source>
        <dbReference type="EMBL" id="AEA25117.1"/>
    </source>
</evidence>
<proteinExistence type="inferred from homology"/>
<gene>
    <name evidence="2" type="ordered locus">Psed_2917</name>
</gene>
<comment type="similarity">
    <text evidence="1">Belongs to the UPF0111 family.</text>
</comment>
<sequence length="222" mass="24367">MPSAVTGTKLHMAFRLTPHERGFYPLFTRAAENIVAAAEELTKLVAAEPSGRPVLAARVKDLEHTGDDLTHEIMVKLNSVFVTPFDREDIYRLASSLDDVLDAIEEAADRIVLYRLDALPAGISVQADVLLRAARATASAMPGLEKLDSLREYWVHVNSLEDEGDEAYRELLRDLLAPTNDASPLDVLTVLKIKEIVETLEEAADAFETVANTVESIAVKEA</sequence>
<dbReference type="PANTHER" id="PTHR37298:SF1">
    <property type="entry name" value="UPF0111 PROTEIN YKAA"/>
    <property type="match status" value="1"/>
</dbReference>
<dbReference type="Proteomes" id="UP000007809">
    <property type="component" value="Chromosome"/>
</dbReference>
<protein>
    <submittedName>
        <fullName evidence="2">Phosphate transport regulator</fullName>
    </submittedName>
</protein>
<dbReference type="EMBL" id="CP002593">
    <property type="protein sequence ID" value="AEA25117.1"/>
    <property type="molecule type" value="Genomic_DNA"/>
</dbReference>
<dbReference type="PANTHER" id="PTHR37298">
    <property type="entry name" value="UPF0111 PROTEIN YKAA"/>
    <property type="match status" value="1"/>
</dbReference>
<dbReference type="STRING" id="675635.Psed_2917"/>
<dbReference type="HOGENOM" id="CLU_086031_3_0_11"/>